<dbReference type="Proteomes" id="UP000216339">
    <property type="component" value="Unassembled WGS sequence"/>
</dbReference>
<dbReference type="SUPFAM" id="SSF49344">
    <property type="entry name" value="CBD9-like"/>
    <property type="match status" value="1"/>
</dbReference>
<organism evidence="3 4">
    <name type="scientific">Rubrivirga marina</name>
    <dbReference type="NCBI Taxonomy" id="1196024"/>
    <lineage>
        <taxon>Bacteria</taxon>
        <taxon>Pseudomonadati</taxon>
        <taxon>Rhodothermota</taxon>
        <taxon>Rhodothermia</taxon>
        <taxon>Rhodothermales</taxon>
        <taxon>Rubricoccaceae</taxon>
        <taxon>Rubrivirga</taxon>
    </lineage>
</organism>
<dbReference type="CDD" id="cd09618">
    <property type="entry name" value="CBM9_like_2"/>
    <property type="match status" value="1"/>
</dbReference>
<evidence type="ECO:0000259" key="2">
    <source>
        <dbReference type="Pfam" id="PF19313"/>
    </source>
</evidence>
<feature type="chain" id="PRO_5012108614" description="DUF5916 domain-containing protein" evidence="1">
    <location>
        <begin position="16"/>
        <end position="895"/>
    </location>
</feature>
<evidence type="ECO:0000313" key="3">
    <source>
        <dbReference type="EMBL" id="PAP78648.1"/>
    </source>
</evidence>
<dbReference type="InterPro" id="IPR045670">
    <property type="entry name" value="DUF5916"/>
</dbReference>
<dbReference type="EMBL" id="MQWD01000001">
    <property type="protein sequence ID" value="PAP78648.1"/>
    <property type="molecule type" value="Genomic_DNA"/>
</dbReference>
<sequence length="895" mass="98185">MVLAVLLLAPSLAVAQGTRPPADDLALRAVPVGKADEPRVDGRLDEAVWATAPKAGDFVQRVPNPGDPASERTEVAVLYGDAALYVGFTCWVRDPATIVARLARRDEFVGSDLVAVMFDSYDDDRTGFFFGVTAAGVEQDLLLYNDTNEDSSWDAVWDGKAARFEDETGAGYTVEMRIPFSQLRYQTGPGPEVWGVEFQRRVPATGEDTFWAPILPDVDGVVSRFGRLDGLDVQRAPRQVEILPYAVAQLDRAPGDVADPFYSENDVSPNVGFDAKVGLTSNLTLTATVNPDFGQVEADPAVVNLSQFEVFFDERRPFFVEGVDIFNYGRTLTNNVSYRPTFFYSRRIGRSPVRDVGGPGIAYVDSPTQTPIATAVKVSGKMGPWSVGLLDAVTLEESARYVTSDGDRLTTPVEPLSNYLVGRVRRDFRQGGTVVGGIVTAANRRMGGEGLFDALTPSGAYLGGVDFEHRFAERRWSVSGVAAASTVHGDAAYLTRVQNGPQRYFGRPDADHLEVDPTRTSLSGFYSELSVQRSVESSWDASLTGNVVTPGFEINDLGFQSRADVATLNYFVGRREAEPAWLRQYSLYHYGGAGMNFDGDRVQHYYGFGSYAEFPNRWSANAGLQFTAPQQNDRLTRGGPIAARPPDWGLDLGVSTDESKKVSGGISGGYRTEFANDYAGAPPEYDQYVGAELTVRPSNALSISIEPEYSRELDTDQFVRFVEAAEAASTFGTRYVFADIRQEAFSLGLRTNWTFTPDLSLQLYAQPFVLSGRYSNYKEFTTPGSYDFDVYGVVRGSATPVTNDSGAVTGFTIDPGDGGDPFEVEDVDFNFRSLRGNAVLRWEYRPGSTVFLVWQQLRNESALYDGFGVGEELGEVFRAPVQNVFLIKASYWFGL</sequence>
<comment type="caution">
    <text evidence="3">The sequence shown here is derived from an EMBL/GenBank/DDBJ whole genome shotgun (WGS) entry which is preliminary data.</text>
</comment>
<dbReference type="AlphaFoldDB" id="A0A271J5R4"/>
<keyword evidence="4" id="KW-1185">Reference proteome</keyword>
<feature type="signal peptide" evidence="1">
    <location>
        <begin position="1"/>
        <end position="15"/>
    </location>
</feature>
<dbReference type="Gene3D" id="2.60.40.1190">
    <property type="match status" value="1"/>
</dbReference>
<name>A0A271J5R4_9BACT</name>
<accession>A0A271J5R4</accession>
<protein>
    <recommendedName>
        <fullName evidence="2">DUF5916 domain-containing protein</fullName>
    </recommendedName>
</protein>
<dbReference type="Pfam" id="PF19313">
    <property type="entry name" value="DUF5916"/>
    <property type="match status" value="1"/>
</dbReference>
<evidence type="ECO:0000256" key="1">
    <source>
        <dbReference type="SAM" id="SignalP"/>
    </source>
</evidence>
<gene>
    <name evidence="3" type="ORF">BSZ37_03740</name>
</gene>
<proteinExistence type="predicted"/>
<keyword evidence="1" id="KW-0732">Signal</keyword>
<evidence type="ECO:0000313" key="4">
    <source>
        <dbReference type="Proteomes" id="UP000216339"/>
    </source>
</evidence>
<feature type="domain" description="DUF5916" evidence="2">
    <location>
        <begin position="241"/>
        <end position="892"/>
    </location>
</feature>
<reference evidence="3 4" key="1">
    <citation type="submission" date="2016-11" db="EMBL/GenBank/DDBJ databases">
        <title>Study of marine rhodopsin-containing bacteria.</title>
        <authorList>
            <person name="Yoshizawa S."/>
            <person name="Kumagai Y."/>
            <person name="Kogure K."/>
        </authorList>
    </citation>
    <scope>NUCLEOTIDE SEQUENCE [LARGE SCALE GENOMIC DNA]</scope>
    <source>
        <strain evidence="3 4">SAORIC-28</strain>
    </source>
</reference>